<name>A0A1T3CR28_9HYPO</name>
<proteinExistence type="predicted"/>
<accession>A0A1T3CR28</accession>
<keyword evidence="2" id="KW-1185">Reference proteome</keyword>
<dbReference type="EMBL" id="LVVK01000008">
    <property type="protein sequence ID" value="OPB43554.1"/>
    <property type="molecule type" value="Genomic_DNA"/>
</dbReference>
<dbReference type="OrthoDB" id="4763081at2759"/>
<protein>
    <submittedName>
        <fullName evidence="1">Uncharacterized protein</fullName>
    </submittedName>
</protein>
<reference evidence="1 2" key="1">
    <citation type="submission" date="2016-04" db="EMBL/GenBank/DDBJ databases">
        <title>Multiple horizontal gene transfer events from other fungi enriched the ability of the initially mycotrophic fungus Trichoderma (Ascomycota) to feed on dead plant biomass.</title>
        <authorList>
            <person name="Atanasova L."/>
            <person name="Chenthamara K."/>
            <person name="Zhang J."/>
            <person name="Grujic M."/>
            <person name="Henrissat B."/>
            <person name="Kuo A."/>
            <person name="Aertz A."/>
            <person name="Salamov A."/>
            <person name="Lipzen A."/>
            <person name="Labutti K."/>
            <person name="Barry K."/>
            <person name="Miao Y."/>
            <person name="Rahimi M.J."/>
            <person name="Shen Q."/>
            <person name="Grigoriev I.V."/>
            <person name="Kubicek C.P."/>
            <person name="Druzhinina I.S."/>
        </authorList>
    </citation>
    <scope>NUCLEOTIDE SEQUENCE [LARGE SCALE GENOMIC DNA]</scope>
    <source>
        <strain evidence="1 2">NJAU 4742</strain>
    </source>
</reference>
<dbReference type="Proteomes" id="UP000191004">
    <property type="component" value="Unassembled WGS sequence"/>
</dbReference>
<evidence type="ECO:0000313" key="1">
    <source>
        <dbReference type="EMBL" id="OPB43554.1"/>
    </source>
</evidence>
<gene>
    <name evidence="1" type="ORF">A0O28_0098420</name>
</gene>
<comment type="caution">
    <text evidence="1">The sequence shown here is derived from an EMBL/GenBank/DDBJ whole genome shotgun (WGS) entry which is preliminary data.</text>
</comment>
<organism evidence="1 2">
    <name type="scientific">Trichoderma guizhouense</name>
    <dbReference type="NCBI Taxonomy" id="1491466"/>
    <lineage>
        <taxon>Eukaryota</taxon>
        <taxon>Fungi</taxon>
        <taxon>Dikarya</taxon>
        <taxon>Ascomycota</taxon>
        <taxon>Pezizomycotina</taxon>
        <taxon>Sordariomycetes</taxon>
        <taxon>Hypocreomycetidae</taxon>
        <taxon>Hypocreales</taxon>
        <taxon>Hypocreaceae</taxon>
        <taxon>Trichoderma</taxon>
    </lineage>
</organism>
<evidence type="ECO:0000313" key="2">
    <source>
        <dbReference type="Proteomes" id="UP000191004"/>
    </source>
</evidence>
<sequence>MDEAFNPDDWELAVQLPASPGGTVPSIEFPPELLKPDTCVVSLERWCRACGEPMNSGESFVSVFLDDDDGDVRVVGSQEYPAREDEDEDDGSDMRAIRRPFFNWDPFGRLVKPTNNESATLHTECFNLFRRNCPDDKVAPRLLLAGRWRSPWEGAPKFILTVKSDVTSLIRLAAIACNLPQLEMMPMELKRLVFEELITQPCALTRYYSVVSLAADSTRRPLDEQFTMPIAKVAHWERGQGPASEEEVLPPIIRIIIDSQGISRIERLAKRPEALSQPSDTELYIVESQETLKHVQVQFQSGLARLRHWGDGKALSLLPWDTPSPPVVEHLLSPTAGRPSHARVMQFATIDGSKISGITFFFTWANHYASPRPAGPQFFMHAHTPKEPSARSTFDRLLYSQDWAGVWNYVPFPHNDRLICFGLEHESDTNLKVLFRFEKAGDVMVGIQYDRYPNRTQTVWAASSKPQLICGLSESGSVITLDAEAERSTTLDRPFRLPFRQTVVPYSHGGCLSWAPLEHVARLRLFTDEDAGICRGLLLEYEDGGQRTVGECRVGLDVERAYERPG</sequence>
<dbReference type="AlphaFoldDB" id="A0A1T3CR28"/>